<evidence type="ECO:0000313" key="3">
    <source>
        <dbReference type="Proteomes" id="UP000000292"/>
    </source>
</evidence>
<dbReference type="GO" id="GO:0006508">
    <property type="term" value="P:proteolysis"/>
    <property type="evidence" value="ECO:0007669"/>
    <property type="project" value="InterPro"/>
</dbReference>
<keyword evidence="2" id="KW-0378">Hydrolase</keyword>
<sequence>MRKLSHSGKSMAIPSRERVGMQRAVELEVEGLVLRGMEHVPDESANRPVPAAILFHGFTGTHIEPHQLFVKLSRALEAEGVAAFRLDFAGSGDSDGEFQDMTASSEIRDAKAILDWVRRDPRIDPDRVSLIGLSMGGYVASIVAGDEPNKVDKLVLLAPAGNMADIAEKQAEALGAAADADVVDLGGNLVGRRLYEDLKQIDAFERAKPFRGKVLIIHGMEDQAVPYEVSLKYQNEVYGERARLHLIEEADHTFNNRHWEAEVIRETVRFLTDVDRSQ</sequence>
<dbReference type="HOGENOM" id="CLU_048353_3_2_9"/>
<reference evidence="2 3" key="1">
    <citation type="journal article" date="2011" name="J. Bacteriol.">
        <title>Complete Genome Sequence of Alicyclobacillus acidocaldarius Strain Tc-4-1.</title>
        <authorList>
            <person name="Chen Y."/>
            <person name="He Y."/>
            <person name="Zhang B."/>
            <person name="Yang J."/>
            <person name="Li W."/>
            <person name="Dong Z."/>
            <person name="Hu S."/>
        </authorList>
    </citation>
    <scope>NUCLEOTIDE SEQUENCE [LARGE SCALE GENOMIC DNA]</scope>
    <source>
        <strain evidence="2 3">Tc-4-1</strain>
    </source>
</reference>
<dbReference type="Proteomes" id="UP000000292">
    <property type="component" value="Chromosome"/>
</dbReference>
<gene>
    <name evidence="2" type="ordered locus">TC41_2876</name>
</gene>
<dbReference type="Gene3D" id="3.40.50.1820">
    <property type="entry name" value="alpha/beta hydrolase"/>
    <property type="match status" value="1"/>
</dbReference>
<proteinExistence type="predicted"/>
<organism evidence="2 3">
    <name type="scientific">Alicyclobacillus acidocaldarius (strain Tc-4-1)</name>
    <name type="common">Bacillus acidocaldarius</name>
    <dbReference type="NCBI Taxonomy" id="1048834"/>
    <lineage>
        <taxon>Bacteria</taxon>
        <taxon>Bacillati</taxon>
        <taxon>Bacillota</taxon>
        <taxon>Bacilli</taxon>
        <taxon>Bacillales</taxon>
        <taxon>Alicyclobacillaceae</taxon>
        <taxon>Alicyclobacillus</taxon>
    </lineage>
</organism>
<dbReference type="eggNOG" id="COG1073">
    <property type="taxonomic scope" value="Bacteria"/>
</dbReference>
<reference evidence="3" key="2">
    <citation type="submission" date="2011-06" db="EMBL/GenBank/DDBJ databases">
        <title>The complete genome sequence of Alicyclobacillus acidocaldarius sp. Tc-4-1.</title>
        <authorList>
            <person name="Chen Y."/>
            <person name="He Y."/>
            <person name="Dong Z."/>
            <person name="Hu S."/>
        </authorList>
    </citation>
    <scope>NUCLEOTIDE SEQUENCE [LARGE SCALE GENOMIC DNA]</scope>
    <source>
        <strain evidence="3">Tc-4-1</strain>
    </source>
</reference>
<evidence type="ECO:0000259" key="1">
    <source>
        <dbReference type="Pfam" id="PF00326"/>
    </source>
</evidence>
<dbReference type="Pfam" id="PF00326">
    <property type="entry name" value="Peptidase_S9"/>
    <property type="match status" value="1"/>
</dbReference>
<dbReference type="SUPFAM" id="SSF53474">
    <property type="entry name" value="alpha/beta-Hydrolases"/>
    <property type="match status" value="1"/>
</dbReference>
<accession>F8IK61</accession>
<evidence type="ECO:0000313" key="2">
    <source>
        <dbReference type="EMBL" id="AEJ44767.1"/>
    </source>
</evidence>
<dbReference type="PANTHER" id="PTHR43265">
    <property type="entry name" value="ESTERASE ESTD"/>
    <property type="match status" value="1"/>
</dbReference>
<name>F8IK61_ALIAT</name>
<dbReference type="EMBL" id="CP002902">
    <property type="protein sequence ID" value="AEJ44767.1"/>
    <property type="molecule type" value="Genomic_DNA"/>
</dbReference>
<dbReference type="PATRIC" id="fig|1048834.4.peg.2731"/>
<protein>
    <submittedName>
        <fullName evidence="2">Dienelactone hydrolase</fullName>
    </submittedName>
</protein>
<dbReference type="GO" id="GO:0052689">
    <property type="term" value="F:carboxylic ester hydrolase activity"/>
    <property type="evidence" value="ECO:0007669"/>
    <property type="project" value="TreeGrafter"/>
</dbReference>
<dbReference type="KEGG" id="aad:TC41_2876"/>
<dbReference type="InterPro" id="IPR053145">
    <property type="entry name" value="AB_hydrolase_Est10"/>
</dbReference>
<dbReference type="InterPro" id="IPR029058">
    <property type="entry name" value="AB_hydrolase_fold"/>
</dbReference>
<dbReference type="InterPro" id="IPR001375">
    <property type="entry name" value="Peptidase_S9_cat"/>
</dbReference>
<dbReference type="AlphaFoldDB" id="F8IK61"/>
<feature type="domain" description="Peptidase S9 prolyl oligopeptidase catalytic" evidence="1">
    <location>
        <begin position="76"/>
        <end position="273"/>
    </location>
</feature>
<dbReference type="PANTHER" id="PTHR43265:SF1">
    <property type="entry name" value="ESTERASE ESTD"/>
    <property type="match status" value="1"/>
</dbReference>
<dbReference type="GO" id="GO:0008236">
    <property type="term" value="F:serine-type peptidase activity"/>
    <property type="evidence" value="ECO:0007669"/>
    <property type="project" value="InterPro"/>
</dbReference>